<feature type="compositionally biased region" description="Basic residues" evidence="1">
    <location>
        <begin position="48"/>
        <end position="59"/>
    </location>
</feature>
<evidence type="ECO:0000313" key="2">
    <source>
        <dbReference type="EMBL" id="SFM20148.1"/>
    </source>
</evidence>
<dbReference type="AlphaFoldDB" id="A0A1I4NX93"/>
<organism evidence="2 3">
    <name type="scientific">Methylobacterium pseudosasicola</name>
    <dbReference type="NCBI Taxonomy" id="582667"/>
    <lineage>
        <taxon>Bacteria</taxon>
        <taxon>Pseudomonadati</taxon>
        <taxon>Pseudomonadota</taxon>
        <taxon>Alphaproteobacteria</taxon>
        <taxon>Hyphomicrobiales</taxon>
        <taxon>Methylobacteriaceae</taxon>
        <taxon>Methylobacterium</taxon>
    </lineage>
</organism>
<evidence type="ECO:0000313" key="3">
    <source>
        <dbReference type="Proteomes" id="UP000199048"/>
    </source>
</evidence>
<gene>
    <name evidence="2" type="ORF">SAMN05192568_102274</name>
</gene>
<dbReference type="Proteomes" id="UP000199048">
    <property type="component" value="Unassembled WGS sequence"/>
</dbReference>
<sequence length="59" mass="6732">MPESDGLSNRVGTETCPDIRKPWLVPRSYRDARERYSPLRATMNTRGKASKRRPSLRGG</sequence>
<keyword evidence="3" id="KW-1185">Reference proteome</keyword>
<name>A0A1I4NX93_9HYPH</name>
<proteinExistence type="predicted"/>
<protein>
    <submittedName>
        <fullName evidence="2">Uncharacterized protein</fullName>
    </submittedName>
</protein>
<reference evidence="3" key="1">
    <citation type="submission" date="2016-10" db="EMBL/GenBank/DDBJ databases">
        <authorList>
            <person name="Varghese N."/>
            <person name="Submissions S."/>
        </authorList>
    </citation>
    <scope>NUCLEOTIDE SEQUENCE [LARGE SCALE GENOMIC DNA]</scope>
    <source>
        <strain evidence="3">BL36</strain>
    </source>
</reference>
<evidence type="ECO:0000256" key="1">
    <source>
        <dbReference type="SAM" id="MobiDB-lite"/>
    </source>
</evidence>
<accession>A0A1I4NX93</accession>
<feature type="region of interest" description="Disordered" evidence="1">
    <location>
        <begin position="38"/>
        <end position="59"/>
    </location>
</feature>
<dbReference type="EMBL" id="FOTK01000022">
    <property type="protein sequence ID" value="SFM20148.1"/>
    <property type="molecule type" value="Genomic_DNA"/>
</dbReference>